<dbReference type="PANTHER" id="PTHR40078:SF1">
    <property type="entry name" value="INTEGRAL MEMBRANE PROTEIN"/>
    <property type="match status" value="1"/>
</dbReference>
<accession>A0A0R2GYZ1</accession>
<proteinExistence type="predicted"/>
<keyword evidence="1" id="KW-0472">Membrane</keyword>
<gene>
    <name evidence="2" type="ORF">IV50_GL001265</name>
</gene>
<dbReference type="AlphaFoldDB" id="A0A0R2GYZ1"/>
<dbReference type="InterPro" id="IPR038750">
    <property type="entry name" value="YczE/YyaS-like"/>
</dbReference>
<dbReference type="Pfam" id="PF19700">
    <property type="entry name" value="DUF6198"/>
    <property type="match status" value="1"/>
</dbReference>
<sequence>MITNMEEVFMKKVFQFGYILMGLLIIGVGASLLSVGGLGVDPFTAFNMSLADRLHLTLGVTQLCMNLVLFVYVFLNDKTSIGWGTIMNMTLVGVFIQYISDFLQQYNLGSVGFWGKLLILVIGIVFFTLGAAIYMSGDMGAAPYDSIAPILTKQLHGEYNIIRSWQDITFVVLAFVLAGMHHVGLGTIVAAFGSGSLIAVWTKLLPKFPAQSFFKNK</sequence>
<feature type="transmembrane region" description="Helical" evidence="1">
    <location>
        <begin position="168"/>
        <end position="201"/>
    </location>
</feature>
<feature type="transmembrane region" description="Helical" evidence="1">
    <location>
        <begin position="111"/>
        <end position="135"/>
    </location>
</feature>
<feature type="transmembrane region" description="Helical" evidence="1">
    <location>
        <begin position="81"/>
        <end position="99"/>
    </location>
</feature>
<evidence type="ECO:0000256" key="1">
    <source>
        <dbReference type="SAM" id="Phobius"/>
    </source>
</evidence>
<dbReference type="EMBL" id="JQBM01000004">
    <property type="protein sequence ID" value="KRN45922.1"/>
    <property type="molecule type" value="Genomic_DNA"/>
</dbReference>
<dbReference type="PANTHER" id="PTHR40078">
    <property type="entry name" value="INTEGRAL MEMBRANE PROTEIN-RELATED"/>
    <property type="match status" value="1"/>
</dbReference>
<organism evidence="2 3">
    <name type="scientific">Weissella viridescens</name>
    <name type="common">Lactobacillus viridescens</name>
    <dbReference type="NCBI Taxonomy" id="1629"/>
    <lineage>
        <taxon>Bacteria</taxon>
        <taxon>Bacillati</taxon>
        <taxon>Bacillota</taxon>
        <taxon>Bacilli</taxon>
        <taxon>Lactobacillales</taxon>
        <taxon>Lactobacillaceae</taxon>
        <taxon>Weissella</taxon>
    </lineage>
</organism>
<dbReference type="PATRIC" id="fig|1629.5.peg.1278"/>
<comment type="caution">
    <text evidence="2">The sequence shown here is derived from an EMBL/GenBank/DDBJ whole genome shotgun (WGS) entry which is preliminary data.</text>
</comment>
<feature type="transmembrane region" description="Helical" evidence="1">
    <location>
        <begin position="15"/>
        <end position="35"/>
    </location>
</feature>
<name>A0A0R2GYZ1_WEIVI</name>
<evidence type="ECO:0000313" key="2">
    <source>
        <dbReference type="EMBL" id="KRN45922.1"/>
    </source>
</evidence>
<keyword evidence="3" id="KW-1185">Reference proteome</keyword>
<reference evidence="2 3" key="1">
    <citation type="journal article" date="2015" name="Genome Announc.">
        <title>Expanding the biotechnology potential of lactobacilli through comparative genomics of 213 strains and associated genera.</title>
        <authorList>
            <person name="Sun Z."/>
            <person name="Harris H.M."/>
            <person name="McCann A."/>
            <person name="Guo C."/>
            <person name="Argimon S."/>
            <person name="Zhang W."/>
            <person name="Yang X."/>
            <person name="Jeffery I.B."/>
            <person name="Cooney J.C."/>
            <person name="Kagawa T.F."/>
            <person name="Liu W."/>
            <person name="Song Y."/>
            <person name="Salvetti E."/>
            <person name="Wrobel A."/>
            <person name="Rasinkangas P."/>
            <person name="Parkhill J."/>
            <person name="Rea M.C."/>
            <person name="O'Sullivan O."/>
            <person name="Ritari J."/>
            <person name="Douillard F.P."/>
            <person name="Paul Ross R."/>
            <person name="Yang R."/>
            <person name="Briner A.E."/>
            <person name="Felis G.E."/>
            <person name="de Vos W.M."/>
            <person name="Barrangou R."/>
            <person name="Klaenhammer T.R."/>
            <person name="Caufield P.W."/>
            <person name="Cui Y."/>
            <person name="Zhang H."/>
            <person name="O'Toole P.W."/>
        </authorList>
    </citation>
    <scope>NUCLEOTIDE SEQUENCE [LARGE SCALE GENOMIC DNA]</scope>
    <source>
        <strain evidence="2 3">DSM 20410</strain>
    </source>
</reference>
<evidence type="ECO:0000313" key="3">
    <source>
        <dbReference type="Proteomes" id="UP000051992"/>
    </source>
</evidence>
<keyword evidence="1" id="KW-0812">Transmembrane</keyword>
<dbReference type="Proteomes" id="UP000051992">
    <property type="component" value="Unassembled WGS sequence"/>
</dbReference>
<feature type="transmembrane region" description="Helical" evidence="1">
    <location>
        <begin position="56"/>
        <end position="75"/>
    </location>
</feature>
<evidence type="ECO:0008006" key="4">
    <source>
        <dbReference type="Google" id="ProtNLM"/>
    </source>
</evidence>
<keyword evidence="1" id="KW-1133">Transmembrane helix</keyword>
<protein>
    <recommendedName>
        <fullName evidence="4">Integral membrane protein</fullName>
    </recommendedName>
</protein>